<comment type="caution">
    <text evidence="1">The sequence shown here is derived from an EMBL/GenBank/DDBJ whole genome shotgun (WGS) entry which is preliminary data.</text>
</comment>
<gene>
    <name evidence="1" type="ORF">E0F88_19140</name>
</gene>
<organism evidence="1 2">
    <name type="scientific">Dyadobacter psychrotolerans</name>
    <dbReference type="NCBI Taxonomy" id="2541721"/>
    <lineage>
        <taxon>Bacteria</taxon>
        <taxon>Pseudomonadati</taxon>
        <taxon>Bacteroidota</taxon>
        <taxon>Cytophagia</taxon>
        <taxon>Cytophagales</taxon>
        <taxon>Spirosomataceae</taxon>
        <taxon>Dyadobacter</taxon>
    </lineage>
</organism>
<proteinExistence type="predicted"/>
<dbReference type="Proteomes" id="UP000294850">
    <property type="component" value="Unassembled WGS sequence"/>
</dbReference>
<name>A0A4R5DM66_9BACT</name>
<accession>A0A4R5DM66</accession>
<evidence type="ECO:0000313" key="2">
    <source>
        <dbReference type="Proteomes" id="UP000294850"/>
    </source>
</evidence>
<keyword evidence="2" id="KW-1185">Reference proteome</keyword>
<dbReference type="RefSeq" id="WP_131959894.1">
    <property type="nucleotide sequence ID" value="NZ_SMFL01000007.1"/>
</dbReference>
<dbReference type="OrthoDB" id="798395at2"/>
<reference evidence="1 2" key="1">
    <citation type="submission" date="2019-03" db="EMBL/GenBank/DDBJ databases">
        <title>Dyadobacter AR-3-6 sp. nov., isolated from arctic soil.</title>
        <authorList>
            <person name="Chaudhary D.K."/>
        </authorList>
    </citation>
    <scope>NUCLEOTIDE SEQUENCE [LARGE SCALE GENOMIC DNA]</scope>
    <source>
        <strain evidence="1 2">AR-3-6</strain>
    </source>
</reference>
<sequence>MTTIKIEIDEGKDLSVLAKVLTNLGFSFSLENDGWGNLPAAAIKGIHEGLEDLNAGNVVSHDEALKRIAQKLVELHIKHS</sequence>
<protein>
    <submittedName>
        <fullName evidence="1">Uncharacterized protein</fullName>
    </submittedName>
</protein>
<dbReference type="EMBL" id="SMFL01000007">
    <property type="protein sequence ID" value="TDE13174.1"/>
    <property type="molecule type" value="Genomic_DNA"/>
</dbReference>
<dbReference type="AlphaFoldDB" id="A0A4R5DM66"/>
<evidence type="ECO:0000313" key="1">
    <source>
        <dbReference type="EMBL" id="TDE13174.1"/>
    </source>
</evidence>